<feature type="region of interest" description="Disordered" evidence="1">
    <location>
        <begin position="24"/>
        <end position="45"/>
    </location>
</feature>
<protein>
    <submittedName>
        <fullName evidence="2">Uncharacterized protein</fullName>
    </submittedName>
</protein>
<evidence type="ECO:0000256" key="1">
    <source>
        <dbReference type="SAM" id="MobiDB-lite"/>
    </source>
</evidence>
<accession>A0A8S5RKB1</accession>
<feature type="compositionally biased region" description="Polar residues" evidence="1">
    <location>
        <begin position="27"/>
        <end position="45"/>
    </location>
</feature>
<organism evidence="2">
    <name type="scientific">virus sp. ctBM815</name>
    <dbReference type="NCBI Taxonomy" id="2825806"/>
    <lineage>
        <taxon>Viruses</taxon>
    </lineage>
</organism>
<evidence type="ECO:0000313" key="2">
    <source>
        <dbReference type="EMBL" id="DAE31537.1"/>
    </source>
</evidence>
<proteinExistence type="predicted"/>
<dbReference type="EMBL" id="BK059109">
    <property type="protein sequence ID" value="DAE31537.1"/>
    <property type="molecule type" value="Genomic_DNA"/>
</dbReference>
<sequence length="45" mass="4973">MEIGAMTGLLFRIPHNVKNLLTPYKEGSTSPFSSSDKYSLRNTVA</sequence>
<reference evidence="2" key="1">
    <citation type="journal article" date="2021" name="Proc. Natl. Acad. Sci. U.S.A.">
        <title>A Catalog of Tens of Thousands of Viruses from Human Metagenomes Reveals Hidden Associations with Chronic Diseases.</title>
        <authorList>
            <person name="Tisza M.J."/>
            <person name="Buck C.B."/>
        </authorList>
    </citation>
    <scope>NUCLEOTIDE SEQUENCE</scope>
    <source>
        <strain evidence="2">CtBM815</strain>
    </source>
</reference>
<name>A0A8S5RKB1_9VIRU</name>